<evidence type="ECO:0000256" key="1">
    <source>
        <dbReference type="ARBA" id="ARBA00004173"/>
    </source>
</evidence>
<dbReference type="NCBIfam" id="TIGR03421">
    <property type="entry name" value="FeS_CyaY"/>
    <property type="match status" value="1"/>
</dbReference>
<dbReference type="PANTHER" id="PTHR16821">
    <property type="entry name" value="FRATAXIN"/>
    <property type="match status" value="1"/>
</dbReference>
<evidence type="ECO:0000256" key="8">
    <source>
        <dbReference type="ARBA" id="ARBA00023002"/>
    </source>
</evidence>
<dbReference type="GO" id="GO:0016226">
    <property type="term" value="P:iron-sulfur cluster assembly"/>
    <property type="evidence" value="ECO:0007669"/>
    <property type="project" value="InterPro"/>
</dbReference>
<keyword evidence="4" id="KW-0409">Iron storage</keyword>
<dbReference type="GO" id="GO:0008198">
    <property type="term" value="F:ferrous iron binding"/>
    <property type="evidence" value="ECO:0007669"/>
    <property type="project" value="TreeGrafter"/>
</dbReference>
<dbReference type="GO" id="GO:0008199">
    <property type="term" value="F:ferric iron binding"/>
    <property type="evidence" value="ECO:0007669"/>
    <property type="project" value="InterPro"/>
</dbReference>
<evidence type="ECO:0000256" key="4">
    <source>
        <dbReference type="ARBA" id="ARBA00022434"/>
    </source>
</evidence>
<evidence type="ECO:0000313" key="14">
    <source>
        <dbReference type="EMBL" id="OOF89985.1"/>
    </source>
</evidence>
<evidence type="ECO:0000256" key="3">
    <source>
        <dbReference type="ARBA" id="ARBA00013107"/>
    </source>
</evidence>
<evidence type="ECO:0000256" key="7">
    <source>
        <dbReference type="ARBA" id="ARBA00022946"/>
    </source>
</evidence>
<dbReference type="VEuPathDB" id="FungiDB:ASPCADRAFT_60389"/>
<dbReference type="Pfam" id="PF01491">
    <property type="entry name" value="Frataxin_Cyay"/>
    <property type="match status" value="1"/>
</dbReference>
<dbReference type="GO" id="GO:0034986">
    <property type="term" value="F:iron chaperone activity"/>
    <property type="evidence" value="ECO:0007669"/>
    <property type="project" value="TreeGrafter"/>
</dbReference>
<sequence length="209" mass="23445">MSRLPRAILSPAIARPSLRVAARFAAAPRFQLQHHPRQNFHSTPVPRKGIFPDSEDPPAPNPQSNQPNNIAGAAAHVTEPTPLTDGQYHDYAEHYLNVVQTEIENLQEQGSDMEAEYSAGVMNIVVPGVGTYVLNKQPPNKQIWLSSPISGPKRYDWVVEGDHMYEKQESRPFANGQWVYLRDGSNLTDLLNHELTLDLPKDVYSELDE</sequence>
<evidence type="ECO:0000256" key="9">
    <source>
        <dbReference type="ARBA" id="ARBA00023004"/>
    </source>
</evidence>
<keyword evidence="15" id="KW-1185">Reference proteome</keyword>
<organism evidence="14 15">
    <name type="scientific">Aspergillus carbonarius (strain ITEM 5010)</name>
    <dbReference type="NCBI Taxonomy" id="602072"/>
    <lineage>
        <taxon>Eukaryota</taxon>
        <taxon>Fungi</taxon>
        <taxon>Dikarya</taxon>
        <taxon>Ascomycota</taxon>
        <taxon>Pezizomycotina</taxon>
        <taxon>Eurotiomycetes</taxon>
        <taxon>Eurotiomycetidae</taxon>
        <taxon>Eurotiales</taxon>
        <taxon>Aspergillaceae</taxon>
        <taxon>Aspergillus</taxon>
        <taxon>Aspergillus subgen. Circumdati</taxon>
    </lineage>
</organism>
<feature type="region of interest" description="Disordered" evidence="13">
    <location>
        <begin position="32"/>
        <end position="70"/>
    </location>
</feature>
<keyword evidence="8" id="KW-0560">Oxidoreductase</keyword>
<evidence type="ECO:0000256" key="12">
    <source>
        <dbReference type="ARBA" id="ARBA00047990"/>
    </source>
</evidence>
<dbReference type="PROSITE" id="PS50810">
    <property type="entry name" value="FRATAXIN_2"/>
    <property type="match status" value="1"/>
</dbReference>
<dbReference type="EMBL" id="KV907625">
    <property type="protein sequence ID" value="OOF89985.1"/>
    <property type="molecule type" value="Genomic_DNA"/>
</dbReference>
<keyword evidence="7" id="KW-0809">Transit peptide</keyword>
<dbReference type="NCBIfam" id="TIGR03422">
    <property type="entry name" value="mito_frataxin"/>
    <property type="match status" value="1"/>
</dbReference>
<comment type="subcellular location">
    <subcellularLocation>
        <location evidence="1">Mitochondrion</location>
    </subcellularLocation>
</comment>
<protein>
    <recommendedName>
        <fullName evidence="3">ferroxidase</fullName>
        <ecNumber evidence="3">1.16.3.1</ecNumber>
    </recommendedName>
</protein>
<dbReference type="InterPro" id="IPR017789">
    <property type="entry name" value="Frataxin"/>
</dbReference>
<dbReference type="GO" id="GO:0051537">
    <property type="term" value="F:2 iron, 2 sulfur cluster binding"/>
    <property type="evidence" value="ECO:0007669"/>
    <property type="project" value="TreeGrafter"/>
</dbReference>
<evidence type="ECO:0000256" key="13">
    <source>
        <dbReference type="SAM" id="MobiDB-lite"/>
    </source>
</evidence>
<dbReference type="GO" id="GO:0006826">
    <property type="term" value="P:iron ion transport"/>
    <property type="evidence" value="ECO:0007669"/>
    <property type="project" value="UniProtKB-KW"/>
</dbReference>
<evidence type="ECO:0000256" key="10">
    <source>
        <dbReference type="ARBA" id="ARBA00023065"/>
    </source>
</evidence>
<evidence type="ECO:0000313" key="15">
    <source>
        <dbReference type="Proteomes" id="UP000188318"/>
    </source>
</evidence>
<name>A0A1R3R678_ASPC5</name>
<dbReference type="Gene3D" id="3.30.920.10">
    <property type="entry name" value="Frataxin/CyaY"/>
    <property type="match status" value="1"/>
</dbReference>
<evidence type="ECO:0000256" key="2">
    <source>
        <dbReference type="ARBA" id="ARBA00008183"/>
    </source>
</evidence>
<keyword evidence="9" id="KW-0408">Iron</keyword>
<dbReference type="InterPro" id="IPR002908">
    <property type="entry name" value="Frataxin/CyaY"/>
</dbReference>
<dbReference type="SUPFAM" id="SSF55387">
    <property type="entry name" value="Frataxin/Nqo15-like"/>
    <property type="match status" value="1"/>
</dbReference>
<gene>
    <name evidence="14" type="ORF">ASPCADRAFT_60389</name>
</gene>
<evidence type="ECO:0000256" key="11">
    <source>
        <dbReference type="ARBA" id="ARBA00023128"/>
    </source>
</evidence>
<evidence type="ECO:0000256" key="5">
    <source>
        <dbReference type="ARBA" id="ARBA00022448"/>
    </source>
</evidence>
<dbReference type="GO" id="GO:0005739">
    <property type="term" value="C:mitochondrion"/>
    <property type="evidence" value="ECO:0007669"/>
    <property type="project" value="UniProtKB-SubCell"/>
</dbReference>
<evidence type="ECO:0000256" key="6">
    <source>
        <dbReference type="ARBA" id="ARBA00022496"/>
    </source>
</evidence>
<dbReference type="STRING" id="602072.A0A1R3R678"/>
<dbReference type="GO" id="GO:0004322">
    <property type="term" value="F:ferroxidase activity"/>
    <property type="evidence" value="ECO:0007669"/>
    <property type="project" value="UniProtKB-EC"/>
</dbReference>
<keyword evidence="10" id="KW-0406">Ion transport</keyword>
<dbReference type="InterPro" id="IPR036524">
    <property type="entry name" value="Frataxin/CyaY_sf"/>
</dbReference>
<dbReference type="PANTHER" id="PTHR16821:SF2">
    <property type="entry name" value="FRATAXIN, MITOCHONDRIAL"/>
    <property type="match status" value="1"/>
</dbReference>
<keyword evidence="11" id="KW-0496">Mitochondrion</keyword>
<dbReference type="InterPro" id="IPR020895">
    <property type="entry name" value="Frataxin_CS"/>
</dbReference>
<dbReference type="OMA" id="YSEHYFN"/>
<dbReference type="FunFam" id="3.30.920.10:FF:000004">
    <property type="entry name" value="Mitochondrial chaperone Frataxin"/>
    <property type="match status" value="1"/>
</dbReference>
<dbReference type="OrthoDB" id="1897642at2759"/>
<comment type="catalytic activity">
    <reaction evidence="12">
        <text>4 Fe(2+) + O2 + 4 H(+) = 4 Fe(3+) + 2 H2O</text>
        <dbReference type="Rhea" id="RHEA:11148"/>
        <dbReference type="ChEBI" id="CHEBI:15377"/>
        <dbReference type="ChEBI" id="CHEBI:15378"/>
        <dbReference type="ChEBI" id="CHEBI:15379"/>
        <dbReference type="ChEBI" id="CHEBI:29033"/>
        <dbReference type="ChEBI" id="CHEBI:29034"/>
        <dbReference type="EC" id="1.16.3.1"/>
    </reaction>
</comment>
<keyword evidence="6" id="KW-0410">Iron transport</keyword>
<dbReference type="SMART" id="SM01219">
    <property type="entry name" value="Frataxin_Cyay"/>
    <property type="match status" value="1"/>
</dbReference>
<proteinExistence type="inferred from homology"/>
<dbReference type="AlphaFoldDB" id="A0A1R3R678"/>
<dbReference type="Proteomes" id="UP000188318">
    <property type="component" value="Unassembled WGS sequence"/>
</dbReference>
<dbReference type="PROSITE" id="PS01344">
    <property type="entry name" value="FRATAXIN_1"/>
    <property type="match status" value="1"/>
</dbReference>
<accession>A0A1R3R678</accession>
<comment type="similarity">
    <text evidence="2">Belongs to the frataxin family.</text>
</comment>
<dbReference type="EC" id="1.16.3.1" evidence="3"/>
<keyword evidence="5" id="KW-0813">Transport</keyword>
<dbReference type="GO" id="GO:0006879">
    <property type="term" value="P:intracellular iron ion homeostasis"/>
    <property type="evidence" value="ECO:0007669"/>
    <property type="project" value="UniProtKB-KW"/>
</dbReference>
<reference evidence="15" key="1">
    <citation type="journal article" date="2017" name="Genome Biol.">
        <title>Comparative genomics reveals high biological diversity and specific adaptations in the industrially and medically important fungal genus Aspergillus.</title>
        <authorList>
            <person name="de Vries R.P."/>
            <person name="Riley R."/>
            <person name="Wiebenga A."/>
            <person name="Aguilar-Osorio G."/>
            <person name="Amillis S."/>
            <person name="Uchima C.A."/>
            <person name="Anderluh G."/>
            <person name="Asadollahi M."/>
            <person name="Askin M."/>
            <person name="Barry K."/>
            <person name="Battaglia E."/>
            <person name="Bayram O."/>
            <person name="Benocci T."/>
            <person name="Braus-Stromeyer S.A."/>
            <person name="Caldana C."/>
            <person name="Canovas D."/>
            <person name="Cerqueira G.C."/>
            <person name="Chen F."/>
            <person name="Chen W."/>
            <person name="Choi C."/>
            <person name="Clum A."/>
            <person name="Dos Santos R.A."/>
            <person name="Damasio A.R."/>
            <person name="Diallinas G."/>
            <person name="Emri T."/>
            <person name="Fekete E."/>
            <person name="Flipphi M."/>
            <person name="Freyberg S."/>
            <person name="Gallo A."/>
            <person name="Gournas C."/>
            <person name="Habgood R."/>
            <person name="Hainaut M."/>
            <person name="Harispe M.L."/>
            <person name="Henrissat B."/>
            <person name="Hilden K.S."/>
            <person name="Hope R."/>
            <person name="Hossain A."/>
            <person name="Karabika E."/>
            <person name="Karaffa L."/>
            <person name="Karanyi Z."/>
            <person name="Krasevec N."/>
            <person name="Kuo A."/>
            <person name="Kusch H."/>
            <person name="LaButti K."/>
            <person name="Lagendijk E.L."/>
            <person name="Lapidus A."/>
            <person name="Levasseur A."/>
            <person name="Lindquist E."/>
            <person name="Lipzen A."/>
            <person name="Logrieco A.F."/>
            <person name="MacCabe A."/>
            <person name="Maekelae M.R."/>
            <person name="Malavazi I."/>
            <person name="Melin P."/>
            <person name="Meyer V."/>
            <person name="Mielnichuk N."/>
            <person name="Miskei M."/>
            <person name="Molnar A.P."/>
            <person name="Mule G."/>
            <person name="Ngan C.Y."/>
            <person name="Orejas M."/>
            <person name="Orosz E."/>
            <person name="Ouedraogo J.P."/>
            <person name="Overkamp K.M."/>
            <person name="Park H.-S."/>
            <person name="Perrone G."/>
            <person name="Piumi F."/>
            <person name="Punt P.J."/>
            <person name="Ram A.F."/>
            <person name="Ramon A."/>
            <person name="Rauscher S."/>
            <person name="Record E."/>
            <person name="Riano-Pachon D.M."/>
            <person name="Robert V."/>
            <person name="Roehrig J."/>
            <person name="Ruller R."/>
            <person name="Salamov A."/>
            <person name="Salih N.S."/>
            <person name="Samson R.A."/>
            <person name="Sandor E."/>
            <person name="Sanguinetti M."/>
            <person name="Schuetze T."/>
            <person name="Sepcic K."/>
            <person name="Shelest E."/>
            <person name="Sherlock G."/>
            <person name="Sophianopoulou V."/>
            <person name="Squina F.M."/>
            <person name="Sun H."/>
            <person name="Susca A."/>
            <person name="Todd R.B."/>
            <person name="Tsang A."/>
            <person name="Unkles S.E."/>
            <person name="van de Wiele N."/>
            <person name="van Rossen-Uffink D."/>
            <person name="Oliveira J.V."/>
            <person name="Vesth T.C."/>
            <person name="Visser J."/>
            <person name="Yu J.-H."/>
            <person name="Zhou M."/>
            <person name="Andersen M.R."/>
            <person name="Archer D.B."/>
            <person name="Baker S.E."/>
            <person name="Benoit I."/>
            <person name="Brakhage A.A."/>
            <person name="Braus G.H."/>
            <person name="Fischer R."/>
            <person name="Frisvad J.C."/>
            <person name="Goldman G.H."/>
            <person name="Houbraken J."/>
            <person name="Oakley B."/>
            <person name="Pocsi I."/>
            <person name="Scazzocchio C."/>
            <person name="Seiboth B."/>
            <person name="vanKuyk P.A."/>
            <person name="Wortman J."/>
            <person name="Dyer P.S."/>
            <person name="Grigoriev I.V."/>
        </authorList>
    </citation>
    <scope>NUCLEOTIDE SEQUENCE [LARGE SCALE GENOMIC DNA]</scope>
    <source>
        <strain evidence="15">ITEM 5010</strain>
    </source>
</reference>